<keyword evidence="2 5" id="KW-0067">ATP-binding</keyword>
<evidence type="ECO:0000259" key="3">
    <source>
        <dbReference type="PROSITE" id="PS51192"/>
    </source>
</evidence>
<gene>
    <name evidence="5" type="ORF">L2Y54_15250</name>
</gene>
<dbReference type="Gene3D" id="3.40.50.300">
    <property type="entry name" value="P-loop containing nucleotide triphosphate hydrolases"/>
    <property type="match status" value="1"/>
</dbReference>
<dbReference type="InterPro" id="IPR027417">
    <property type="entry name" value="P-loop_NTPase"/>
</dbReference>
<dbReference type="InterPro" id="IPR001650">
    <property type="entry name" value="Helicase_C-like"/>
</dbReference>
<dbReference type="SUPFAM" id="SSF52540">
    <property type="entry name" value="P-loop containing nucleoside triphosphate hydrolases"/>
    <property type="match status" value="2"/>
</dbReference>
<dbReference type="InterPro" id="IPR049730">
    <property type="entry name" value="SNF2/RAD54-like_C"/>
</dbReference>
<keyword evidence="2 5" id="KW-0547">Nucleotide-binding</keyword>
<protein>
    <submittedName>
        <fullName evidence="5">DEAD/DEAH box helicase</fullName>
    </submittedName>
</protein>
<evidence type="ECO:0000256" key="2">
    <source>
        <dbReference type="ARBA" id="ARBA00022806"/>
    </source>
</evidence>
<keyword evidence="6" id="KW-1185">Reference proteome</keyword>
<dbReference type="RefSeq" id="WP_236502044.1">
    <property type="nucleotide sequence ID" value="NZ_CP091244.1"/>
</dbReference>
<evidence type="ECO:0000313" key="5">
    <source>
        <dbReference type="EMBL" id="UJS26635.1"/>
    </source>
</evidence>
<evidence type="ECO:0000256" key="1">
    <source>
        <dbReference type="ARBA" id="ARBA00022801"/>
    </source>
</evidence>
<evidence type="ECO:0000313" key="6">
    <source>
        <dbReference type="Proteomes" id="UP001054801"/>
    </source>
</evidence>
<dbReference type="PROSITE" id="PS51194">
    <property type="entry name" value="HELICASE_CTER"/>
    <property type="match status" value="1"/>
</dbReference>
<dbReference type="InterPro" id="IPR000330">
    <property type="entry name" value="SNF2_N"/>
</dbReference>
<evidence type="ECO:0000259" key="4">
    <source>
        <dbReference type="PROSITE" id="PS51194"/>
    </source>
</evidence>
<dbReference type="CDD" id="cd18793">
    <property type="entry name" value="SF2_C_SNF"/>
    <property type="match status" value="1"/>
</dbReference>
<dbReference type="InterPro" id="IPR038718">
    <property type="entry name" value="SNF2-like_sf"/>
</dbReference>
<keyword evidence="2 5" id="KW-0347">Helicase</keyword>
<dbReference type="Proteomes" id="UP001054801">
    <property type="component" value="Chromosome"/>
</dbReference>
<feature type="domain" description="Helicase ATP-binding" evidence="3">
    <location>
        <begin position="11"/>
        <end position="143"/>
    </location>
</feature>
<dbReference type="SMART" id="SM00490">
    <property type="entry name" value="HELICc"/>
    <property type="match status" value="1"/>
</dbReference>
<accession>A0ABY3T5Y8</accession>
<dbReference type="EMBL" id="CP091244">
    <property type="protein sequence ID" value="UJS26635.1"/>
    <property type="molecule type" value="Genomic_DNA"/>
</dbReference>
<keyword evidence="1" id="KW-0378">Hydrolase</keyword>
<dbReference type="Gene3D" id="3.40.50.10810">
    <property type="entry name" value="Tandem AAA-ATPase domain"/>
    <property type="match status" value="1"/>
</dbReference>
<dbReference type="GO" id="GO:0004386">
    <property type="term" value="F:helicase activity"/>
    <property type="evidence" value="ECO:0007669"/>
    <property type="project" value="UniProtKB-KW"/>
</dbReference>
<name>A0ABY3T5Y8_9GAMM</name>
<sequence length="689" mass="75993">MDVPCWRMTCGLGKTLQAIAAAGWLYRTAQAKKVLVVCPASLKQQWAREIEKFAGLPVQIVQGGPEARSVQYRRGDGFYILNYELVLRDLLILDEAQRIKNWQTKIATAVKRVESRYAFVLSGTPLENRLEDLYSLMQVVDPHVLGPLWRYFADFHITDERGKVLGYRNLSALRQRLASVMLRRDRRLVSDQLPRRIEQRLDVAMTDAQRGLHDAAVQAAGQLARLMKRRPLTPSEQNRFMSALQQARMACNAAGLVDKETEGSPKLDELENLIQELCVQSGLKAVVFSQWALMTEMVEQRLRRMGVGCVRLHGGVPTDKRGELMDKFHDDDAIQVFISTDAGGTGLNLQNAAVLINLDMPWNPAVLDQRIARIHRLGQKQSVQIILMVASDSYEERVTSLVKGKRHLFDNVIDPDANEDVVGVSRKLLEVLSDELAGEAAPAEECAEVMPETAEAVALEMPEVAVTDTAVSPAIRRDVGEDDTGAAVEDSLRTCILAIQRHFGLRVERILGSGGGLLVVLDQVSDADDQQAAQLGGDIPVALLDPRTLRSLQRLGAASPLKDAQPYYDSATTVEAEEPPVPRLLLKAQEKFRAAELLLEQGMTNVPLELLLETVLNTAAARGNLERAPKASQAGVWVYAEAVPNGWLAHEEAALVMRSIALAQALELPTSLLEQLLEDVRGFVGMAVA</sequence>
<dbReference type="InterPro" id="IPR014001">
    <property type="entry name" value="Helicase_ATP-bd"/>
</dbReference>
<feature type="domain" description="Helicase C-terminal" evidence="4">
    <location>
        <begin position="269"/>
        <end position="429"/>
    </location>
</feature>
<reference evidence="5" key="1">
    <citation type="journal article" date="2022" name="Microorganisms">
        <title>Two New Species of Filamentous Sulfur Bacteria of the Genus Thiothrix, Thiothrix winogradskyi sp. nov. and 'Candidatus Thiothrix sulfatifontis' sp. nov.</title>
        <authorList>
            <person name="Ravin N.V."/>
            <person name="Rossetti S."/>
            <person name="Beletsky A.V."/>
            <person name="Kadnikov V.V."/>
            <person name="Rudenko T.S."/>
            <person name="Smolyakov D.D."/>
            <person name="Moskvitina M.I."/>
            <person name="Gureeva M.V."/>
            <person name="Mardanov A.V."/>
            <person name="Grabovich M.Y."/>
        </authorList>
    </citation>
    <scope>NUCLEOTIDE SEQUENCE</scope>
    <source>
        <strain evidence="5">CT3</strain>
    </source>
</reference>
<dbReference type="Pfam" id="PF00176">
    <property type="entry name" value="SNF2-rel_dom"/>
    <property type="match status" value="1"/>
</dbReference>
<organism evidence="5 6">
    <name type="scientific">Thiothrix winogradskyi</name>
    <dbReference type="NCBI Taxonomy" id="96472"/>
    <lineage>
        <taxon>Bacteria</taxon>
        <taxon>Pseudomonadati</taxon>
        <taxon>Pseudomonadota</taxon>
        <taxon>Gammaproteobacteria</taxon>
        <taxon>Thiotrichales</taxon>
        <taxon>Thiotrichaceae</taxon>
        <taxon>Thiothrix</taxon>
    </lineage>
</organism>
<dbReference type="PROSITE" id="PS51192">
    <property type="entry name" value="HELICASE_ATP_BIND_1"/>
    <property type="match status" value="1"/>
</dbReference>
<dbReference type="SMART" id="SM00487">
    <property type="entry name" value="DEXDc"/>
    <property type="match status" value="1"/>
</dbReference>
<dbReference type="PANTHER" id="PTHR10799">
    <property type="entry name" value="SNF2/RAD54 HELICASE FAMILY"/>
    <property type="match status" value="1"/>
</dbReference>
<proteinExistence type="predicted"/>
<dbReference type="CDD" id="cd17919">
    <property type="entry name" value="DEXHc_Snf"/>
    <property type="match status" value="1"/>
</dbReference>
<dbReference type="Pfam" id="PF00271">
    <property type="entry name" value="Helicase_C"/>
    <property type="match status" value="1"/>
</dbReference>